<feature type="transmembrane region" description="Helical" evidence="7">
    <location>
        <begin position="253"/>
        <end position="280"/>
    </location>
</feature>
<keyword evidence="4 10" id="KW-0067">ATP-binding</keyword>
<reference evidence="10" key="1">
    <citation type="submission" date="2018-10" db="EMBL/GenBank/DDBJ databases">
        <title>Schaedlerella arabinophila gen. nov. sp. nov., isolated from the mouse intestinal tract and comparative analysis with the genome of the closely related altered Schaedler flora strain ASF502.</title>
        <authorList>
            <person name="Miyake S."/>
            <person name="Soh M."/>
            <person name="Seedorf H."/>
        </authorList>
    </citation>
    <scope>NUCLEOTIDE SEQUENCE [LARGE SCALE GENOMIC DNA]</scope>
    <source>
        <strain evidence="10">DSM 106076</strain>
    </source>
</reference>
<feature type="transmembrane region" description="Helical" evidence="7">
    <location>
        <begin position="153"/>
        <end position="173"/>
    </location>
</feature>
<dbReference type="InterPro" id="IPR011527">
    <property type="entry name" value="ABC1_TM_dom"/>
</dbReference>
<evidence type="ECO:0000259" key="8">
    <source>
        <dbReference type="PROSITE" id="PS50893"/>
    </source>
</evidence>
<evidence type="ECO:0000256" key="6">
    <source>
        <dbReference type="ARBA" id="ARBA00023136"/>
    </source>
</evidence>
<name>A0A426DN61_9FIRM</name>
<evidence type="ECO:0000313" key="11">
    <source>
        <dbReference type="Proteomes" id="UP000274920"/>
    </source>
</evidence>
<feature type="transmembrane region" description="Helical" evidence="7">
    <location>
        <begin position="12"/>
        <end position="33"/>
    </location>
</feature>
<dbReference type="GO" id="GO:0005524">
    <property type="term" value="F:ATP binding"/>
    <property type="evidence" value="ECO:0007669"/>
    <property type="project" value="UniProtKB-KW"/>
</dbReference>
<dbReference type="InterPro" id="IPR017871">
    <property type="entry name" value="ABC_transporter-like_CS"/>
</dbReference>
<dbReference type="InterPro" id="IPR003593">
    <property type="entry name" value="AAA+_ATPase"/>
</dbReference>
<protein>
    <submittedName>
        <fullName evidence="10">ABC transporter ATP-binding protein</fullName>
    </submittedName>
</protein>
<dbReference type="GO" id="GO:0016887">
    <property type="term" value="F:ATP hydrolysis activity"/>
    <property type="evidence" value="ECO:0007669"/>
    <property type="project" value="InterPro"/>
</dbReference>
<dbReference type="PROSITE" id="PS50929">
    <property type="entry name" value="ABC_TM1F"/>
    <property type="match status" value="1"/>
</dbReference>
<dbReference type="Proteomes" id="UP000274920">
    <property type="component" value="Unassembled WGS sequence"/>
</dbReference>
<proteinExistence type="predicted"/>
<dbReference type="PROSITE" id="PS50893">
    <property type="entry name" value="ABC_TRANSPORTER_2"/>
    <property type="match status" value="1"/>
</dbReference>
<keyword evidence="2 7" id="KW-0812">Transmembrane</keyword>
<feature type="transmembrane region" description="Helical" evidence="7">
    <location>
        <begin position="130"/>
        <end position="147"/>
    </location>
</feature>
<dbReference type="AlphaFoldDB" id="A0A426DN61"/>
<keyword evidence="3" id="KW-0547">Nucleotide-binding</keyword>
<dbReference type="InterPro" id="IPR027417">
    <property type="entry name" value="P-loop_NTPase"/>
</dbReference>
<dbReference type="InterPro" id="IPR003439">
    <property type="entry name" value="ABC_transporter-like_ATP-bd"/>
</dbReference>
<keyword evidence="5 7" id="KW-1133">Transmembrane helix</keyword>
<dbReference type="GO" id="GO:0005886">
    <property type="term" value="C:plasma membrane"/>
    <property type="evidence" value="ECO:0007669"/>
    <property type="project" value="UniProtKB-SubCell"/>
</dbReference>
<comment type="subcellular location">
    <subcellularLocation>
        <location evidence="1">Cell membrane</location>
        <topology evidence="1">Multi-pass membrane protein</topology>
    </subcellularLocation>
</comment>
<dbReference type="Gene3D" id="3.40.50.300">
    <property type="entry name" value="P-loop containing nucleotide triphosphate hydrolases"/>
    <property type="match status" value="1"/>
</dbReference>
<dbReference type="EMBL" id="RHJS01000002">
    <property type="protein sequence ID" value="RRK34158.1"/>
    <property type="molecule type" value="Genomic_DNA"/>
</dbReference>
<organism evidence="10 11">
    <name type="scientific">Schaedlerella arabinosiphila</name>
    <dbReference type="NCBI Taxonomy" id="2044587"/>
    <lineage>
        <taxon>Bacteria</taxon>
        <taxon>Bacillati</taxon>
        <taxon>Bacillota</taxon>
        <taxon>Clostridia</taxon>
        <taxon>Lachnospirales</taxon>
        <taxon>Lachnospiraceae</taxon>
        <taxon>Schaedlerella</taxon>
    </lineage>
</organism>
<evidence type="ECO:0000256" key="1">
    <source>
        <dbReference type="ARBA" id="ARBA00004651"/>
    </source>
</evidence>
<dbReference type="PROSITE" id="PS00211">
    <property type="entry name" value="ABC_TRANSPORTER_1"/>
    <property type="match status" value="1"/>
</dbReference>
<comment type="caution">
    <text evidence="10">The sequence shown here is derived from an EMBL/GenBank/DDBJ whole genome shotgun (WGS) entry which is preliminary data.</text>
</comment>
<dbReference type="PANTHER" id="PTHR24221">
    <property type="entry name" value="ATP-BINDING CASSETTE SUB-FAMILY B"/>
    <property type="match status" value="1"/>
</dbReference>
<dbReference type="SUPFAM" id="SSF90123">
    <property type="entry name" value="ABC transporter transmembrane region"/>
    <property type="match status" value="1"/>
</dbReference>
<accession>A0A426DN61</accession>
<keyword evidence="6 7" id="KW-0472">Membrane</keyword>
<dbReference type="InterPro" id="IPR036640">
    <property type="entry name" value="ABC1_TM_sf"/>
</dbReference>
<dbReference type="SMART" id="SM00382">
    <property type="entry name" value="AAA"/>
    <property type="match status" value="1"/>
</dbReference>
<evidence type="ECO:0000313" key="10">
    <source>
        <dbReference type="EMBL" id="RRK34158.1"/>
    </source>
</evidence>
<dbReference type="Pfam" id="PF00005">
    <property type="entry name" value="ABC_tran"/>
    <property type="match status" value="1"/>
</dbReference>
<evidence type="ECO:0000256" key="3">
    <source>
        <dbReference type="ARBA" id="ARBA00022741"/>
    </source>
</evidence>
<dbReference type="CDD" id="cd03228">
    <property type="entry name" value="ABCC_MRP_Like"/>
    <property type="match status" value="1"/>
</dbReference>
<gene>
    <name evidence="10" type="ORF">EBB54_24605</name>
</gene>
<dbReference type="InterPro" id="IPR039421">
    <property type="entry name" value="Type_1_exporter"/>
</dbReference>
<evidence type="ECO:0000256" key="7">
    <source>
        <dbReference type="SAM" id="Phobius"/>
    </source>
</evidence>
<evidence type="ECO:0000256" key="5">
    <source>
        <dbReference type="ARBA" id="ARBA00022989"/>
    </source>
</evidence>
<dbReference type="SUPFAM" id="SSF52540">
    <property type="entry name" value="P-loop containing nucleoside triphosphate hydrolases"/>
    <property type="match status" value="1"/>
</dbReference>
<feature type="transmembrane region" description="Helical" evidence="7">
    <location>
        <begin position="53"/>
        <end position="77"/>
    </location>
</feature>
<feature type="domain" description="ABC transmembrane type-1" evidence="9">
    <location>
        <begin position="20"/>
        <end position="299"/>
    </location>
</feature>
<dbReference type="GO" id="GO:0140359">
    <property type="term" value="F:ABC-type transporter activity"/>
    <property type="evidence" value="ECO:0007669"/>
    <property type="project" value="InterPro"/>
</dbReference>
<evidence type="ECO:0000259" key="9">
    <source>
        <dbReference type="PROSITE" id="PS50929"/>
    </source>
</evidence>
<dbReference type="Gene3D" id="1.20.1560.10">
    <property type="entry name" value="ABC transporter type 1, transmembrane domain"/>
    <property type="match status" value="1"/>
</dbReference>
<feature type="domain" description="ABC transporter" evidence="8">
    <location>
        <begin position="328"/>
        <end position="524"/>
    </location>
</feature>
<sequence length="525" mass="59382">MQEVIRECAYAVRIPLLMNVLTAILTGTLGVITADTLGKFADSAFDLNFSMGIKHAAALLLCLFFVVFAVPFTGMLSDFVMFKESLRHDQVIFGHYLNKEIQKGVSLGSGNLQYELEDAPNLLRIQWVRLLGKAVSLPFCLGYFLYYVGKISWGMAGLLFAIAAAKLTVLFFFKEKLAEYDRQEKTYQAKRRDYEADIVSLPYIIKMWEIWQGTRSRVEELFWEYYHKSAVHQIACKVSSEQAQELTNQVTMVLLLLAGAVMVAGGSVTPGEFASLFIYLTVAQGFLNDLGEIIQNYPLLKNAAERVCGFYQDEEITGGEPVKHFLGISGEKISFSYPGKKVFENLDFQIMAGEKIRICGENGRGKSTWMKILCTSLESYEGRVEISGHDFCVINKTDWRKLIACAPQTPFLFHETVRENILMGNNKAGEEDADCLMREFGIWHLADRRMEEDTSFSGGEKQKISLIRALLKDSEVLLLDEPTNHLDQESIRVLKKYLRETKKTVILITHDTILFDVASRCIQIG</sequence>
<dbReference type="PANTHER" id="PTHR24221:SF654">
    <property type="entry name" value="ATP-BINDING CASSETTE SUB-FAMILY B MEMBER 6"/>
    <property type="match status" value="1"/>
</dbReference>
<keyword evidence="11" id="KW-1185">Reference proteome</keyword>
<evidence type="ECO:0000256" key="2">
    <source>
        <dbReference type="ARBA" id="ARBA00022692"/>
    </source>
</evidence>
<evidence type="ECO:0000256" key="4">
    <source>
        <dbReference type="ARBA" id="ARBA00022840"/>
    </source>
</evidence>